<dbReference type="STRING" id="1460663.A0A177C5R8"/>
<dbReference type="InterPro" id="IPR010730">
    <property type="entry name" value="HET"/>
</dbReference>
<accession>A0A177C5R8</accession>
<evidence type="ECO:0000313" key="2">
    <source>
        <dbReference type="EMBL" id="OAG02491.1"/>
    </source>
</evidence>
<protein>
    <submittedName>
        <fullName evidence="2">HET-domain-containing protein</fullName>
    </submittedName>
</protein>
<dbReference type="EMBL" id="KV441556">
    <property type="protein sequence ID" value="OAG02491.1"/>
    <property type="molecule type" value="Genomic_DNA"/>
</dbReference>
<dbReference type="OrthoDB" id="3486565at2759"/>
<dbReference type="RefSeq" id="XP_018032856.1">
    <property type="nucleotide sequence ID" value="XM_018173708.1"/>
</dbReference>
<dbReference type="GeneID" id="28757194"/>
<dbReference type="Pfam" id="PF06985">
    <property type="entry name" value="HET"/>
    <property type="match status" value="1"/>
</dbReference>
<proteinExistence type="predicted"/>
<feature type="domain" description="Heterokaryon incompatibility" evidence="1">
    <location>
        <begin position="2"/>
        <end position="99"/>
    </location>
</feature>
<feature type="non-terminal residue" evidence="2">
    <location>
        <position position="268"/>
    </location>
</feature>
<evidence type="ECO:0000259" key="1">
    <source>
        <dbReference type="Pfam" id="PF06985"/>
    </source>
</evidence>
<sequence length="268" mass="30779">RYIALSHCWGEQPLLTTTVDNLSERKGGIQWELLPLTFQHAIQICAGLGVEYLWIDSLCILQGNEDDWARESEKMASIYANSWLTIAAAAARDSSYGCLPKGNAFKTYFLPAKSPDGAPRRRAWVFQERILAKRVLYMCEDEMMFECFANIRCECSDIDTDWSMYSTGWSVFLPFRPTGILETWDYLVHHYARRKITYHRDRLPGFAGIAKKISGTRAMGRYCAGLWEYRLEECMLWYILPTTEDVVPLPPIRKSDSAPSWSWASVNG</sequence>
<feature type="non-terminal residue" evidence="2">
    <location>
        <position position="1"/>
    </location>
</feature>
<dbReference type="InParanoid" id="A0A177C5R8"/>
<gene>
    <name evidence="2" type="ORF">CC84DRAFT_1075173</name>
</gene>
<dbReference type="PANTHER" id="PTHR33112:SF13">
    <property type="entry name" value="HETEROKARYON INCOMPATIBILITY DOMAIN-CONTAINING PROTEIN"/>
    <property type="match status" value="1"/>
</dbReference>
<dbReference type="Proteomes" id="UP000077069">
    <property type="component" value="Unassembled WGS sequence"/>
</dbReference>
<keyword evidence="3" id="KW-1185">Reference proteome</keyword>
<dbReference type="AlphaFoldDB" id="A0A177C5R8"/>
<evidence type="ECO:0000313" key="3">
    <source>
        <dbReference type="Proteomes" id="UP000077069"/>
    </source>
</evidence>
<reference evidence="2 3" key="1">
    <citation type="submission" date="2016-05" db="EMBL/GenBank/DDBJ databases">
        <title>Comparative analysis of secretome profiles of manganese(II)-oxidizing ascomycete fungi.</title>
        <authorList>
            <consortium name="DOE Joint Genome Institute"/>
            <person name="Zeiner C.A."/>
            <person name="Purvine S.O."/>
            <person name="Zink E.M."/>
            <person name="Wu S."/>
            <person name="Pasa-Tolic L."/>
            <person name="Chaput D.L."/>
            <person name="Haridas S."/>
            <person name="Grigoriev I.V."/>
            <person name="Santelli C.M."/>
            <person name="Hansel C.M."/>
        </authorList>
    </citation>
    <scope>NUCLEOTIDE SEQUENCE [LARGE SCALE GENOMIC DNA]</scope>
    <source>
        <strain evidence="2 3">AP3s5-JAC2a</strain>
    </source>
</reference>
<name>A0A177C5R8_9PLEO</name>
<dbReference type="PANTHER" id="PTHR33112">
    <property type="entry name" value="DOMAIN PROTEIN, PUTATIVE-RELATED"/>
    <property type="match status" value="1"/>
</dbReference>
<organism evidence="2 3">
    <name type="scientific">Paraphaeosphaeria sporulosa</name>
    <dbReference type="NCBI Taxonomy" id="1460663"/>
    <lineage>
        <taxon>Eukaryota</taxon>
        <taxon>Fungi</taxon>
        <taxon>Dikarya</taxon>
        <taxon>Ascomycota</taxon>
        <taxon>Pezizomycotina</taxon>
        <taxon>Dothideomycetes</taxon>
        <taxon>Pleosporomycetidae</taxon>
        <taxon>Pleosporales</taxon>
        <taxon>Massarineae</taxon>
        <taxon>Didymosphaeriaceae</taxon>
        <taxon>Paraphaeosphaeria</taxon>
    </lineage>
</organism>